<evidence type="ECO:0008006" key="3">
    <source>
        <dbReference type="Google" id="ProtNLM"/>
    </source>
</evidence>
<evidence type="ECO:0000313" key="2">
    <source>
        <dbReference type="Proteomes" id="UP000011115"/>
    </source>
</evidence>
<organism evidence="1 2">
    <name type="scientific">Solanum tuberosum</name>
    <name type="common">Potato</name>
    <dbReference type="NCBI Taxonomy" id="4113"/>
    <lineage>
        <taxon>Eukaryota</taxon>
        <taxon>Viridiplantae</taxon>
        <taxon>Streptophyta</taxon>
        <taxon>Embryophyta</taxon>
        <taxon>Tracheophyta</taxon>
        <taxon>Spermatophyta</taxon>
        <taxon>Magnoliopsida</taxon>
        <taxon>eudicotyledons</taxon>
        <taxon>Gunneridae</taxon>
        <taxon>Pentapetalae</taxon>
        <taxon>asterids</taxon>
        <taxon>lamiids</taxon>
        <taxon>Solanales</taxon>
        <taxon>Solanaceae</taxon>
        <taxon>Solanoideae</taxon>
        <taxon>Solaneae</taxon>
        <taxon>Solanum</taxon>
    </lineage>
</organism>
<evidence type="ECO:0000313" key="1">
    <source>
        <dbReference type="EnsemblPlants" id="PGSC0003DMT400086614"/>
    </source>
</evidence>
<name>M1DC51_SOLTU</name>
<dbReference type="InParanoid" id="M1DC51"/>
<protein>
    <recommendedName>
        <fullName evidence="3">Polyprotein protein</fullName>
    </recommendedName>
</protein>
<dbReference type="Proteomes" id="UP000011115">
    <property type="component" value="Unassembled WGS sequence"/>
</dbReference>
<dbReference type="Gramene" id="PGSC0003DMT400086614">
    <property type="protein sequence ID" value="PGSC0003DMT400086614"/>
    <property type="gene ID" value="PGSC0003DMG400036185"/>
</dbReference>
<accession>M1DC51</accession>
<dbReference type="AlphaFoldDB" id="M1DC51"/>
<dbReference type="HOGENOM" id="CLU_029307_2_0_1"/>
<reference evidence="1" key="2">
    <citation type="submission" date="2015-06" db="UniProtKB">
        <authorList>
            <consortium name="EnsemblPlants"/>
        </authorList>
    </citation>
    <scope>IDENTIFICATION</scope>
    <source>
        <strain evidence="1">DM1-3 516 R44</strain>
    </source>
</reference>
<reference evidence="2" key="1">
    <citation type="journal article" date="2011" name="Nature">
        <title>Genome sequence and analysis of the tuber crop potato.</title>
        <authorList>
            <consortium name="The Potato Genome Sequencing Consortium"/>
        </authorList>
    </citation>
    <scope>NUCLEOTIDE SEQUENCE [LARGE SCALE GENOMIC DNA]</scope>
    <source>
        <strain evidence="2">cv. DM1-3 516 R44</strain>
    </source>
</reference>
<keyword evidence="2" id="KW-1185">Reference proteome</keyword>
<dbReference type="PaxDb" id="4113-PGSC0003DMT400086614"/>
<sequence>MPTTSTNIQKIEAEYLKDQAEKKQTEVATTRSTPTKELLLTPALGPSGISITTATSTNTPGSFAAISRPLLTHASLLRMGQMALFVDGRAACLEVAILGLIQTALTDVVTPLNTTIKALATRIAVFEHKQGSTSEIRFLKAAIAELR</sequence>
<dbReference type="EnsemblPlants" id="PGSC0003DMT400086614">
    <property type="protein sequence ID" value="PGSC0003DMT400086614"/>
    <property type="gene ID" value="PGSC0003DMG400036185"/>
</dbReference>
<proteinExistence type="predicted"/>